<evidence type="ECO:0000313" key="7">
    <source>
        <dbReference type="EMBL" id="ATI42111.1"/>
    </source>
</evidence>
<dbReference type="PRINTS" id="PR00039">
    <property type="entry name" value="HTHLYSR"/>
</dbReference>
<evidence type="ECO:0000256" key="5">
    <source>
        <dbReference type="ARBA" id="ARBA00023163"/>
    </source>
</evidence>
<feature type="domain" description="HTH lysR-type" evidence="6">
    <location>
        <begin position="3"/>
        <end position="60"/>
    </location>
</feature>
<reference evidence="7 8" key="1">
    <citation type="submission" date="2017-05" db="EMBL/GenBank/DDBJ databases">
        <title>Comparative genomic and metabolic analysis of manganese-oxidizing mechanisms in Celeribater manganoxidans DY25T: its adaption to the environment of polymetallic nodule.</title>
        <authorList>
            <person name="Wang X."/>
        </authorList>
    </citation>
    <scope>NUCLEOTIDE SEQUENCE [LARGE SCALE GENOMIC DNA]</scope>
    <source>
        <strain evidence="7 8">DY25</strain>
    </source>
</reference>
<gene>
    <name evidence="7" type="ORF">CBW24_08880</name>
</gene>
<dbReference type="GO" id="GO:0003700">
    <property type="term" value="F:DNA-binding transcription factor activity"/>
    <property type="evidence" value="ECO:0007669"/>
    <property type="project" value="InterPro"/>
</dbReference>
<dbReference type="InterPro" id="IPR000847">
    <property type="entry name" value="LysR_HTH_N"/>
</dbReference>
<dbReference type="GO" id="GO:0032993">
    <property type="term" value="C:protein-DNA complex"/>
    <property type="evidence" value="ECO:0007669"/>
    <property type="project" value="TreeGrafter"/>
</dbReference>
<dbReference type="SUPFAM" id="SSF53850">
    <property type="entry name" value="Periplasmic binding protein-like II"/>
    <property type="match status" value="1"/>
</dbReference>
<dbReference type="InterPro" id="IPR005119">
    <property type="entry name" value="LysR_subst-bd"/>
</dbReference>
<evidence type="ECO:0000256" key="3">
    <source>
        <dbReference type="ARBA" id="ARBA00023125"/>
    </source>
</evidence>
<dbReference type="InterPro" id="IPR036388">
    <property type="entry name" value="WH-like_DNA-bd_sf"/>
</dbReference>
<dbReference type="FunFam" id="1.10.10.10:FF:000001">
    <property type="entry name" value="LysR family transcriptional regulator"/>
    <property type="match status" value="1"/>
</dbReference>
<dbReference type="PROSITE" id="PS50931">
    <property type="entry name" value="HTH_LYSR"/>
    <property type="match status" value="1"/>
</dbReference>
<protein>
    <submittedName>
        <fullName evidence="7">LysR family transcriptional regulator</fullName>
    </submittedName>
</protein>
<organism evidence="7 8">
    <name type="scientific">Pacificitalea manganoxidans</name>
    <dbReference type="NCBI Taxonomy" id="1411902"/>
    <lineage>
        <taxon>Bacteria</taxon>
        <taxon>Pseudomonadati</taxon>
        <taxon>Pseudomonadota</taxon>
        <taxon>Alphaproteobacteria</taxon>
        <taxon>Rhodobacterales</taxon>
        <taxon>Paracoccaceae</taxon>
        <taxon>Pacificitalea</taxon>
    </lineage>
</organism>
<dbReference type="KEGG" id="cmag:CBW24_08880"/>
<dbReference type="EMBL" id="CP021404">
    <property type="protein sequence ID" value="ATI42111.1"/>
    <property type="molecule type" value="Genomic_DNA"/>
</dbReference>
<keyword evidence="5" id="KW-0804">Transcription</keyword>
<evidence type="ECO:0000259" key="6">
    <source>
        <dbReference type="PROSITE" id="PS50931"/>
    </source>
</evidence>
<dbReference type="AlphaFoldDB" id="A0A291LZI0"/>
<dbReference type="Pfam" id="PF00126">
    <property type="entry name" value="HTH_1"/>
    <property type="match status" value="1"/>
</dbReference>
<dbReference type="CDD" id="cd08411">
    <property type="entry name" value="PBP2_OxyR"/>
    <property type="match status" value="1"/>
</dbReference>
<keyword evidence="8" id="KW-1185">Reference proteome</keyword>
<dbReference type="Proteomes" id="UP000219050">
    <property type="component" value="Chromosome"/>
</dbReference>
<comment type="similarity">
    <text evidence="1">Belongs to the LysR transcriptional regulatory family.</text>
</comment>
<dbReference type="InterPro" id="IPR036390">
    <property type="entry name" value="WH_DNA-bd_sf"/>
</dbReference>
<dbReference type="RefSeq" id="WP_088663781.1">
    <property type="nucleotide sequence ID" value="NZ_CP021404.1"/>
</dbReference>
<dbReference type="Pfam" id="PF03466">
    <property type="entry name" value="LysR_substrate"/>
    <property type="match status" value="1"/>
</dbReference>
<dbReference type="GO" id="GO:0003677">
    <property type="term" value="F:DNA binding"/>
    <property type="evidence" value="ECO:0007669"/>
    <property type="project" value="UniProtKB-KW"/>
</dbReference>
<dbReference type="SUPFAM" id="SSF46785">
    <property type="entry name" value="Winged helix' DNA-binding domain"/>
    <property type="match status" value="1"/>
</dbReference>
<evidence type="ECO:0000313" key="8">
    <source>
        <dbReference type="Proteomes" id="UP000219050"/>
    </source>
</evidence>
<accession>A0A291LZI0</accession>
<evidence type="ECO:0000256" key="1">
    <source>
        <dbReference type="ARBA" id="ARBA00009437"/>
    </source>
</evidence>
<dbReference type="PANTHER" id="PTHR30346">
    <property type="entry name" value="TRANSCRIPTIONAL DUAL REGULATOR HCAR-RELATED"/>
    <property type="match status" value="1"/>
</dbReference>
<keyword evidence="2" id="KW-0805">Transcription regulation</keyword>
<dbReference type="PANTHER" id="PTHR30346:SF26">
    <property type="entry name" value="HYDROGEN PEROXIDE-INDUCIBLE GENES ACTIVATOR"/>
    <property type="match status" value="1"/>
</dbReference>
<keyword evidence="4" id="KW-0010">Activator</keyword>
<evidence type="ECO:0000256" key="4">
    <source>
        <dbReference type="ARBA" id="ARBA00023159"/>
    </source>
</evidence>
<keyword evidence="3" id="KW-0238">DNA-binding</keyword>
<sequence>MSLTLRQLRYFEALAREGSFGRAAAAVNISQPALSMQIRELEDRLGAPLIERLPREVRLTRIGREVLRRASHVLAEMAELEAVPRRARGLMGELKLGVIPTVAPYLLPVALTRLRARDLTLEIRVREAQTAQLLAGLEAGALDAAVLALPVDTGALEAIPLCEDRFVLAGSAARLERLGPAAEDLRPTELGADQLLLLDEGHCLADQAIAACSLDPTRRRVDLGASSLATLCGLVAEGFGLTLLPEIAVRSELAGAPALRLRRFSAPEPRRTLALLRRATGGMQEDWFAELGAVLQASLGDLLDQAHRIAPVAE</sequence>
<dbReference type="OrthoDB" id="9775392at2"/>
<dbReference type="Gene3D" id="3.40.190.10">
    <property type="entry name" value="Periplasmic binding protein-like II"/>
    <property type="match status" value="2"/>
</dbReference>
<dbReference type="Gene3D" id="1.10.10.10">
    <property type="entry name" value="Winged helix-like DNA-binding domain superfamily/Winged helix DNA-binding domain"/>
    <property type="match status" value="1"/>
</dbReference>
<name>A0A291LZI0_9RHOB</name>
<evidence type="ECO:0000256" key="2">
    <source>
        <dbReference type="ARBA" id="ARBA00023015"/>
    </source>
</evidence>
<proteinExistence type="inferred from homology"/>